<comment type="caution">
    <text evidence="8">The sequence shown here is derived from an EMBL/GenBank/DDBJ whole genome shotgun (WGS) entry which is preliminary data.</text>
</comment>
<dbReference type="InterPro" id="IPR051542">
    <property type="entry name" value="Hydrogenase_cytochrome"/>
</dbReference>
<dbReference type="Pfam" id="PF01292">
    <property type="entry name" value="Ni_hydr_CYTB"/>
    <property type="match status" value="1"/>
</dbReference>
<name>A0A944QU76_9GAMM</name>
<dbReference type="GO" id="GO:0022904">
    <property type="term" value="P:respiratory electron transport chain"/>
    <property type="evidence" value="ECO:0007669"/>
    <property type="project" value="InterPro"/>
</dbReference>
<evidence type="ECO:0000256" key="4">
    <source>
        <dbReference type="ARBA" id="ARBA00022989"/>
    </source>
</evidence>
<dbReference type="InterPro" id="IPR011577">
    <property type="entry name" value="Cyt_b561_bac/Ni-Hgenase"/>
</dbReference>
<dbReference type="SUPFAM" id="SSF81342">
    <property type="entry name" value="Transmembrane di-heme cytochromes"/>
    <property type="match status" value="1"/>
</dbReference>
<dbReference type="PANTHER" id="PTHR30485:SF2">
    <property type="entry name" value="BLL0597 PROTEIN"/>
    <property type="match status" value="1"/>
</dbReference>
<keyword evidence="5 6" id="KW-0472">Membrane</keyword>
<evidence type="ECO:0000256" key="1">
    <source>
        <dbReference type="ARBA" id="ARBA00004651"/>
    </source>
</evidence>
<feature type="transmembrane region" description="Helical" evidence="6">
    <location>
        <begin position="20"/>
        <end position="39"/>
    </location>
</feature>
<dbReference type="Proteomes" id="UP000770889">
    <property type="component" value="Unassembled WGS sequence"/>
</dbReference>
<feature type="transmembrane region" description="Helical" evidence="6">
    <location>
        <begin position="116"/>
        <end position="136"/>
    </location>
</feature>
<dbReference type="GO" id="GO:0009055">
    <property type="term" value="F:electron transfer activity"/>
    <property type="evidence" value="ECO:0007669"/>
    <property type="project" value="InterPro"/>
</dbReference>
<dbReference type="GO" id="GO:0020037">
    <property type="term" value="F:heme binding"/>
    <property type="evidence" value="ECO:0007669"/>
    <property type="project" value="TreeGrafter"/>
</dbReference>
<accession>A0A944QU76</accession>
<reference evidence="8 9" key="1">
    <citation type="submission" date="2021-05" db="EMBL/GenBank/DDBJ databases">
        <title>Genetic and Functional Diversity in Clade A Lucinid endosymbionts from the Bahamas.</title>
        <authorList>
            <person name="Giani N.M."/>
            <person name="Engel A.S."/>
            <person name="Campbell B.J."/>
        </authorList>
    </citation>
    <scope>NUCLEOTIDE SEQUENCE [LARGE SCALE GENOMIC DNA]</scope>
    <source>
        <strain evidence="8">LUC16012Gg_MoonRockCtena</strain>
    </source>
</reference>
<evidence type="ECO:0000256" key="6">
    <source>
        <dbReference type="SAM" id="Phobius"/>
    </source>
</evidence>
<evidence type="ECO:0000313" key="9">
    <source>
        <dbReference type="Proteomes" id="UP000770889"/>
    </source>
</evidence>
<keyword evidence="3 6" id="KW-0812">Transmembrane</keyword>
<evidence type="ECO:0000256" key="3">
    <source>
        <dbReference type="ARBA" id="ARBA00022692"/>
    </source>
</evidence>
<comment type="subcellular location">
    <subcellularLocation>
        <location evidence="1">Cell membrane</location>
        <topology evidence="1">Multi-pass membrane protein</topology>
    </subcellularLocation>
</comment>
<organism evidence="8 9">
    <name type="scientific">Candidatus Thiodiazotropha taylori</name>
    <dbReference type="NCBI Taxonomy" id="2792791"/>
    <lineage>
        <taxon>Bacteria</taxon>
        <taxon>Pseudomonadati</taxon>
        <taxon>Pseudomonadota</taxon>
        <taxon>Gammaproteobacteria</taxon>
        <taxon>Chromatiales</taxon>
        <taxon>Sedimenticolaceae</taxon>
        <taxon>Candidatus Thiodiazotropha</taxon>
    </lineage>
</organism>
<keyword evidence="2" id="KW-1003">Cell membrane</keyword>
<evidence type="ECO:0000256" key="5">
    <source>
        <dbReference type="ARBA" id="ARBA00023136"/>
    </source>
</evidence>
<evidence type="ECO:0000259" key="7">
    <source>
        <dbReference type="Pfam" id="PF01292"/>
    </source>
</evidence>
<dbReference type="InterPro" id="IPR016174">
    <property type="entry name" value="Di-haem_cyt_TM"/>
</dbReference>
<feature type="transmembrane region" description="Helical" evidence="6">
    <location>
        <begin position="156"/>
        <end position="173"/>
    </location>
</feature>
<feature type="domain" description="Cytochrome b561 bacterial/Ni-hydrogenase" evidence="7">
    <location>
        <begin position="12"/>
        <end position="190"/>
    </location>
</feature>
<proteinExistence type="predicted"/>
<evidence type="ECO:0000256" key="2">
    <source>
        <dbReference type="ARBA" id="ARBA00022475"/>
    </source>
</evidence>
<protein>
    <submittedName>
        <fullName evidence="8">Cytochrome b/b6 domain-containing protein</fullName>
    </submittedName>
</protein>
<dbReference type="Gene3D" id="1.20.950.20">
    <property type="entry name" value="Transmembrane di-heme cytochromes, Chain C"/>
    <property type="match status" value="1"/>
</dbReference>
<evidence type="ECO:0000313" key="8">
    <source>
        <dbReference type="EMBL" id="MBT2989837.1"/>
    </source>
</evidence>
<dbReference type="PANTHER" id="PTHR30485">
    <property type="entry name" value="NI/FE-HYDROGENASE 1 B-TYPE CYTOCHROME SUBUNIT"/>
    <property type="match status" value="1"/>
</dbReference>
<sequence>MIQTANVVRVLVWSNRLRVAHWTLGFSTIGLLVTGWLINNTPMMAQSAVEIHYMLSALFLPALLLRLYLLFFGSGSDHFTSCEPNMHRLSQAGLVLRFYLSLGKAPLPKWYSHNPLWGPVYLALFFFMILSGLSGLMLLKEAPMLGTLSLHDLHHLCYLVIAGFTLLHILSVFSHDLAGTGSDISGMINGHRIFEVDRAQKIDQTGSQSVALDELLKSLKR</sequence>
<keyword evidence="4 6" id="KW-1133">Transmembrane helix</keyword>
<dbReference type="EMBL" id="JAHHGM010000011">
    <property type="protein sequence ID" value="MBT2989837.1"/>
    <property type="molecule type" value="Genomic_DNA"/>
</dbReference>
<dbReference type="GO" id="GO:0005886">
    <property type="term" value="C:plasma membrane"/>
    <property type="evidence" value="ECO:0007669"/>
    <property type="project" value="UniProtKB-SubCell"/>
</dbReference>
<dbReference type="AlphaFoldDB" id="A0A944QU76"/>
<gene>
    <name evidence="8" type="ORF">KME65_12860</name>
</gene>
<feature type="transmembrane region" description="Helical" evidence="6">
    <location>
        <begin position="51"/>
        <end position="71"/>
    </location>
</feature>